<comment type="caution">
    <text evidence="6">The sequence shown here is derived from an EMBL/GenBank/DDBJ whole genome shotgun (WGS) entry which is preliminary data.</text>
</comment>
<dbReference type="SUPFAM" id="SSF46689">
    <property type="entry name" value="Homeodomain-like"/>
    <property type="match status" value="1"/>
</dbReference>
<dbReference type="Proteomes" id="UP000535937">
    <property type="component" value="Unassembled WGS sequence"/>
</dbReference>
<dbReference type="Pfam" id="PF12833">
    <property type="entry name" value="HTH_18"/>
    <property type="match status" value="1"/>
</dbReference>
<dbReference type="RefSeq" id="WP_183458193.1">
    <property type="nucleotide sequence ID" value="NZ_JACHWZ010000005.1"/>
</dbReference>
<proteinExistence type="predicted"/>
<evidence type="ECO:0000256" key="3">
    <source>
        <dbReference type="ARBA" id="ARBA00023163"/>
    </source>
</evidence>
<dbReference type="PANTHER" id="PTHR46796">
    <property type="entry name" value="HTH-TYPE TRANSCRIPTIONAL ACTIVATOR RHAS-RELATED"/>
    <property type="match status" value="1"/>
</dbReference>
<protein>
    <submittedName>
        <fullName evidence="6">AraC-like DNA-binding protein</fullName>
    </submittedName>
</protein>
<dbReference type="GO" id="GO:0003700">
    <property type="term" value="F:DNA-binding transcription factor activity"/>
    <property type="evidence" value="ECO:0007669"/>
    <property type="project" value="InterPro"/>
</dbReference>
<dbReference type="InterPro" id="IPR020449">
    <property type="entry name" value="Tscrpt_reg_AraC-type_HTH"/>
</dbReference>
<dbReference type="Gene3D" id="1.10.10.60">
    <property type="entry name" value="Homeodomain-like"/>
    <property type="match status" value="1"/>
</dbReference>
<keyword evidence="3" id="KW-0804">Transcription</keyword>
<sequence length="349" mass="39107">MNDHSGRPHPGTNEASGIKSGFIKPSYSFETSQLPLNEQFDGYRDELPGHIERSDGKGISEKFFVDTKGFSLGDIRAVSSRSDGFSFYRSPQDVKSFDMDDWVVAVRTKGHVDANVDGNAVRFQGSHLELRNTGEPFSAHLSAHESLYFFLPRKTLTGLEGILDHISVSEKSKRLHPLLGHYLMALGARLSYMTPSESLIAAETTRAMIRASVARSPESIAAAQTPILATQFEVARKFIERNLGRPDLTVESVRAALCVSRRQVYKIFENLGGVERYIRSRRLSACLRELQSSEMRWTISQIAERYGFKDVAGFSRQFRAQFGGSPGELREAAGSMPKRSNYTEWLNRQ</sequence>
<evidence type="ECO:0000256" key="2">
    <source>
        <dbReference type="ARBA" id="ARBA00023125"/>
    </source>
</evidence>
<evidence type="ECO:0000256" key="4">
    <source>
        <dbReference type="SAM" id="MobiDB-lite"/>
    </source>
</evidence>
<dbReference type="InterPro" id="IPR009057">
    <property type="entry name" value="Homeodomain-like_sf"/>
</dbReference>
<feature type="region of interest" description="Disordered" evidence="4">
    <location>
        <begin position="1"/>
        <end position="20"/>
    </location>
</feature>
<dbReference type="PROSITE" id="PS01124">
    <property type="entry name" value="HTH_ARAC_FAMILY_2"/>
    <property type="match status" value="1"/>
</dbReference>
<dbReference type="PANTHER" id="PTHR46796:SF6">
    <property type="entry name" value="ARAC SUBFAMILY"/>
    <property type="match status" value="1"/>
</dbReference>
<dbReference type="GO" id="GO:0043565">
    <property type="term" value="F:sequence-specific DNA binding"/>
    <property type="evidence" value="ECO:0007669"/>
    <property type="project" value="InterPro"/>
</dbReference>
<keyword evidence="2 6" id="KW-0238">DNA-binding</keyword>
<evidence type="ECO:0000313" key="7">
    <source>
        <dbReference type="Proteomes" id="UP000535937"/>
    </source>
</evidence>
<evidence type="ECO:0000259" key="5">
    <source>
        <dbReference type="PROSITE" id="PS01124"/>
    </source>
</evidence>
<name>A0A7W4WAF6_9GAMM</name>
<accession>A0A7W4WAF6</accession>
<keyword evidence="7" id="KW-1185">Reference proteome</keyword>
<dbReference type="InterPro" id="IPR018060">
    <property type="entry name" value="HTH_AraC"/>
</dbReference>
<dbReference type="SMART" id="SM00342">
    <property type="entry name" value="HTH_ARAC"/>
    <property type="match status" value="1"/>
</dbReference>
<evidence type="ECO:0000256" key="1">
    <source>
        <dbReference type="ARBA" id="ARBA00023015"/>
    </source>
</evidence>
<keyword evidence="1" id="KW-0805">Transcription regulation</keyword>
<dbReference type="PRINTS" id="PR00032">
    <property type="entry name" value="HTHARAC"/>
</dbReference>
<gene>
    <name evidence="6" type="ORF">FHS09_001464</name>
</gene>
<dbReference type="InterPro" id="IPR050204">
    <property type="entry name" value="AraC_XylS_family_regulators"/>
</dbReference>
<feature type="domain" description="HTH araC/xylS-type" evidence="5">
    <location>
        <begin position="233"/>
        <end position="332"/>
    </location>
</feature>
<reference evidence="6 7" key="1">
    <citation type="submission" date="2020-08" db="EMBL/GenBank/DDBJ databases">
        <title>Genomic Encyclopedia of Type Strains, Phase III (KMG-III): the genomes of soil and plant-associated and newly described type strains.</title>
        <authorList>
            <person name="Whitman W."/>
        </authorList>
    </citation>
    <scope>NUCLEOTIDE SEQUENCE [LARGE SCALE GENOMIC DNA]</scope>
    <source>
        <strain evidence="6 7">CECT 8799</strain>
    </source>
</reference>
<dbReference type="AlphaFoldDB" id="A0A7W4WAF6"/>
<organism evidence="6 7">
    <name type="scientific">Microbulbifer rhizosphaerae</name>
    <dbReference type="NCBI Taxonomy" id="1562603"/>
    <lineage>
        <taxon>Bacteria</taxon>
        <taxon>Pseudomonadati</taxon>
        <taxon>Pseudomonadota</taxon>
        <taxon>Gammaproteobacteria</taxon>
        <taxon>Cellvibrionales</taxon>
        <taxon>Microbulbiferaceae</taxon>
        <taxon>Microbulbifer</taxon>
    </lineage>
</organism>
<dbReference type="EMBL" id="JACHWZ010000005">
    <property type="protein sequence ID" value="MBB3060645.1"/>
    <property type="molecule type" value="Genomic_DNA"/>
</dbReference>
<evidence type="ECO:0000313" key="6">
    <source>
        <dbReference type="EMBL" id="MBB3060645.1"/>
    </source>
</evidence>